<accession>A0A291EZ95</accession>
<keyword evidence="1" id="KW-0472">Membrane</keyword>
<dbReference type="GeneID" id="34727186"/>
<keyword evidence="1" id="KW-0812">Transmembrane</keyword>
<name>A0A291EZ95_9ASTR</name>
<dbReference type="EMBL" id="MF770608">
    <property type="protein sequence ID" value="ATG25179.1"/>
    <property type="molecule type" value="Genomic_DNA"/>
</dbReference>
<reference evidence="2" key="2">
    <citation type="submission" date="2017-08" db="EMBL/GenBank/DDBJ databases">
        <authorList>
            <person name="Knox E.B."/>
        </authorList>
    </citation>
    <scope>NUCLEOTIDE SEQUENCE</scope>
</reference>
<reference evidence="2" key="1">
    <citation type="journal article" date="2014" name="Proc. Natl. Acad. Sci. U.S.A.">
        <title>The dynamic history of plastid genomes in the Campanulaceae sensu lato is unique among angiosperms.</title>
        <authorList>
            <person name="Knox E.B."/>
        </authorList>
    </citation>
    <scope>NUCLEOTIDE SEQUENCE</scope>
</reference>
<feature type="transmembrane region" description="Helical" evidence="1">
    <location>
        <begin position="74"/>
        <end position="92"/>
    </location>
</feature>
<geneLocation type="plastid" evidence="2"/>
<keyword evidence="1" id="KW-1133">Transmembrane helix</keyword>
<proteinExistence type="predicted"/>
<evidence type="ECO:0000256" key="1">
    <source>
        <dbReference type="SAM" id="Phobius"/>
    </source>
</evidence>
<protein>
    <submittedName>
        <fullName evidence="2">Uncharacterized protein</fullName>
    </submittedName>
</protein>
<keyword evidence="2" id="KW-0934">Plastid</keyword>
<sequence>MTPENGLFVILVVNEPKDRYLLLVYIHYVDQFYFRLKFLNMILKILHVTHKDWDPVEVRINIRHFFEFPFRLRVIGRFLQTAVLMIIYCHFFKSFKK</sequence>
<gene>
    <name evidence="2" type="primary">ORF97</name>
    <name evidence="2" type="ORF">Lo_lin1Pt0850</name>
</gene>
<evidence type="ECO:0000313" key="2">
    <source>
        <dbReference type="EMBL" id="ATG25179.1"/>
    </source>
</evidence>
<dbReference type="RefSeq" id="YP_009435178.1">
    <property type="nucleotide sequence ID" value="NC_036075.1"/>
</dbReference>
<organism evidence="2">
    <name type="scientific">Lobelia linearis</name>
    <dbReference type="NCBI Taxonomy" id="2041131"/>
    <lineage>
        <taxon>Eukaryota</taxon>
        <taxon>Viridiplantae</taxon>
        <taxon>Streptophyta</taxon>
        <taxon>Embryophyta</taxon>
        <taxon>Tracheophyta</taxon>
        <taxon>Spermatophyta</taxon>
        <taxon>Magnoliopsida</taxon>
        <taxon>eudicotyledons</taxon>
        <taxon>Gunneridae</taxon>
        <taxon>Pentapetalae</taxon>
        <taxon>asterids</taxon>
        <taxon>campanulids</taxon>
        <taxon>Asterales</taxon>
        <taxon>Campanulaceae</taxon>
        <taxon>Lobelia</taxon>
    </lineage>
</organism>
<dbReference type="AlphaFoldDB" id="A0A291EZ95"/>